<feature type="transmembrane region" description="Helical" evidence="1">
    <location>
        <begin position="23"/>
        <end position="41"/>
    </location>
</feature>
<feature type="transmembrane region" description="Helical" evidence="1">
    <location>
        <begin position="47"/>
        <end position="67"/>
    </location>
</feature>
<name>A0ABS2TFQ7_9ACTO</name>
<evidence type="ECO:0000313" key="2">
    <source>
        <dbReference type="EMBL" id="MBM9433486.1"/>
    </source>
</evidence>
<evidence type="ECO:0008006" key="4">
    <source>
        <dbReference type="Google" id="ProtNLM"/>
    </source>
</evidence>
<evidence type="ECO:0000256" key="1">
    <source>
        <dbReference type="SAM" id="Phobius"/>
    </source>
</evidence>
<accession>A0ABS2TFQ7</accession>
<dbReference type="EMBL" id="JAFFJS010000004">
    <property type="protein sequence ID" value="MBM9433486.1"/>
    <property type="molecule type" value="Genomic_DNA"/>
</dbReference>
<dbReference type="RefSeq" id="WP_182170885.1">
    <property type="nucleotide sequence ID" value="NZ_CP059676.1"/>
</dbReference>
<keyword evidence="1" id="KW-0472">Membrane</keyword>
<feature type="transmembrane region" description="Helical" evidence="1">
    <location>
        <begin position="112"/>
        <end position="131"/>
    </location>
</feature>
<gene>
    <name evidence="2" type="ORF">JVW63_07235</name>
</gene>
<feature type="transmembrane region" description="Helical" evidence="1">
    <location>
        <begin position="79"/>
        <end position="100"/>
    </location>
</feature>
<protein>
    <recommendedName>
        <fullName evidence="4">ATP synthase protein I</fullName>
    </recommendedName>
</protein>
<organism evidence="2 3">
    <name type="scientific">Flaviflexus equikiangi</name>
    <dbReference type="NCBI Taxonomy" id="2758573"/>
    <lineage>
        <taxon>Bacteria</taxon>
        <taxon>Bacillati</taxon>
        <taxon>Actinomycetota</taxon>
        <taxon>Actinomycetes</taxon>
        <taxon>Actinomycetales</taxon>
        <taxon>Actinomycetaceae</taxon>
        <taxon>Flaviflexus</taxon>
    </lineage>
</organism>
<dbReference type="Proteomes" id="UP000705983">
    <property type="component" value="Unassembled WGS sequence"/>
</dbReference>
<comment type="caution">
    <text evidence="2">The sequence shown here is derived from an EMBL/GenBank/DDBJ whole genome shotgun (WGS) entry which is preliminary data.</text>
</comment>
<reference evidence="3" key="1">
    <citation type="submission" date="2021-02" db="EMBL/GenBank/DDBJ databases">
        <title>Leucobacter sp. CX169.</title>
        <authorList>
            <person name="Cheng Y."/>
        </authorList>
    </citation>
    <scope>NUCLEOTIDE SEQUENCE [LARGE SCALE GENOMIC DNA]</scope>
    <source>
        <strain evidence="3">JY899</strain>
    </source>
</reference>
<proteinExistence type="predicted"/>
<keyword evidence="1" id="KW-0812">Transmembrane</keyword>
<evidence type="ECO:0000313" key="3">
    <source>
        <dbReference type="Proteomes" id="UP000705983"/>
    </source>
</evidence>
<keyword evidence="1" id="KW-1133">Transmembrane helix</keyword>
<keyword evidence="3" id="KW-1185">Reference proteome</keyword>
<sequence length="135" mass="13943">MKREPGYVPTTLEMFTSIARRTLLAYLVLAVVGAGAAAIVAGSGAVWGVLLGIGLAGGAMGLTLLVMMVTEKVGGVNDMAIMLGSYLLKMVVLFVVFVAISDSTFFDKSAVLLGFASAVIVSLIVDTVTIARTRA</sequence>